<dbReference type="AlphaFoldDB" id="A0A177P5F1"/>
<dbReference type="PROSITE" id="PS50110">
    <property type="entry name" value="RESPONSE_REGULATORY"/>
    <property type="match status" value="1"/>
</dbReference>
<dbReference type="STRING" id="702114.A1355_19630"/>
<keyword evidence="1 4" id="KW-0145">Chemotaxis</keyword>
<dbReference type="GO" id="GO:0006935">
    <property type="term" value="P:chemotaxis"/>
    <property type="evidence" value="ECO:0007669"/>
    <property type="project" value="UniProtKB-UniRule"/>
</dbReference>
<dbReference type="OrthoDB" id="9793421at2"/>
<dbReference type="PANTHER" id="PTHR42872:SF3">
    <property type="entry name" value="PROTEIN-GLUTAMATE METHYLESTERASE_PROTEIN-GLUTAMINE GLUTAMINASE 1"/>
    <property type="match status" value="1"/>
</dbReference>
<comment type="catalytic activity">
    <reaction evidence="3 4">
        <text>[protein]-L-glutamate 5-O-methyl ester + H2O = L-glutamyl-[protein] + methanol + H(+)</text>
        <dbReference type="Rhea" id="RHEA:23236"/>
        <dbReference type="Rhea" id="RHEA-COMP:10208"/>
        <dbReference type="Rhea" id="RHEA-COMP:10311"/>
        <dbReference type="ChEBI" id="CHEBI:15377"/>
        <dbReference type="ChEBI" id="CHEBI:15378"/>
        <dbReference type="ChEBI" id="CHEBI:17790"/>
        <dbReference type="ChEBI" id="CHEBI:29973"/>
        <dbReference type="ChEBI" id="CHEBI:82795"/>
        <dbReference type="EC" id="3.1.1.61"/>
    </reaction>
</comment>
<comment type="subcellular location">
    <subcellularLocation>
        <location evidence="4">Cytoplasm</location>
    </subcellularLocation>
</comment>
<name>A0A177P5F1_9GAMM</name>
<sequence>MTIRVLVVDDSDFICKRIRDILEEEPDFKVVGIAANGKEAVRMAALLMPDVITMDVDMPVMDGITAVRQIMATRPCPILMFSAMTQVGAKATLDALEAGALDFLPKQLEDIDANRKLACQTLRLRLRLLAAQARRMPAKPVAGPSYSPPAAPRPADVERHPAAVLRAEHGGESIERIDLLVIAASTGGPMAIQDILTHLPQACRFPIVLIQHMPAHFTKSYADRLNQLCGVGVREAQDHDELQNGVALLAPGGVQTEFVRTAGKLTVALRNKTPGELYAPGVDIAFASLAAEFKGRMLAVVLTGMGSDGREGAKQLKRAGAAIWAQDERSCVVYGMPRAIAEAGLADKIYSLSEIANQFKRLH</sequence>
<feature type="domain" description="CheB-type methylesterase" evidence="8">
    <location>
        <begin position="173"/>
        <end position="359"/>
    </location>
</feature>
<organism evidence="9 10">
    <name type="scientific">Methylomonas koyamae</name>
    <dbReference type="NCBI Taxonomy" id="702114"/>
    <lineage>
        <taxon>Bacteria</taxon>
        <taxon>Pseudomonadati</taxon>
        <taxon>Pseudomonadota</taxon>
        <taxon>Gammaproteobacteria</taxon>
        <taxon>Methylococcales</taxon>
        <taxon>Methylococcaceae</taxon>
        <taxon>Methylomonas</taxon>
    </lineage>
</organism>
<dbReference type="Pfam" id="PF00072">
    <property type="entry name" value="Response_reg"/>
    <property type="match status" value="1"/>
</dbReference>
<dbReference type="EC" id="3.5.1.44" evidence="4"/>
<keyword evidence="4 6" id="KW-0597">Phosphoprotein</keyword>
<dbReference type="GO" id="GO:0050568">
    <property type="term" value="F:protein-glutamine glutaminase activity"/>
    <property type="evidence" value="ECO:0007669"/>
    <property type="project" value="UniProtKB-UniRule"/>
</dbReference>
<dbReference type="GO" id="GO:0008984">
    <property type="term" value="F:protein-glutamate methylesterase activity"/>
    <property type="evidence" value="ECO:0007669"/>
    <property type="project" value="UniProtKB-UniRule"/>
</dbReference>
<accession>A0A177P5F1</accession>
<dbReference type="InterPro" id="IPR035909">
    <property type="entry name" value="CheB_C"/>
</dbReference>
<feature type="domain" description="Response regulatory" evidence="7">
    <location>
        <begin position="4"/>
        <end position="121"/>
    </location>
</feature>
<dbReference type="InterPro" id="IPR001789">
    <property type="entry name" value="Sig_transdc_resp-reg_receiver"/>
</dbReference>
<dbReference type="Gene3D" id="3.40.50.180">
    <property type="entry name" value="Methylesterase CheB, C-terminal domain"/>
    <property type="match status" value="1"/>
</dbReference>
<dbReference type="SMART" id="SM00448">
    <property type="entry name" value="REC"/>
    <property type="match status" value="1"/>
</dbReference>
<comment type="caution">
    <text evidence="9">The sequence shown here is derived from an EMBL/GenBank/DDBJ whole genome shotgun (WGS) entry which is preliminary data.</text>
</comment>
<proteinExistence type="inferred from homology"/>
<dbReference type="NCBIfam" id="NF001965">
    <property type="entry name" value="PRK00742.1"/>
    <property type="match status" value="1"/>
</dbReference>
<evidence type="ECO:0000259" key="7">
    <source>
        <dbReference type="PROSITE" id="PS50110"/>
    </source>
</evidence>
<dbReference type="HAMAP" id="MF_00099">
    <property type="entry name" value="CheB_chemtxs"/>
    <property type="match status" value="1"/>
</dbReference>
<dbReference type="Pfam" id="PF01339">
    <property type="entry name" value="CheB_methylest"/>
    <property type="match status" value="1"/>
</dbReference>
<keyword evidence="2 4" id="KW-0378">Hydrolase</keyword>
<feature type="modified residue" description="4-aspartylphosphate" evidence="4 6">
    <location>
        <position position="55"/>
    </location>
</feature>
<dbReference type="Gene3D" id="3.40.50.2300">
    <property type="match status" value="1"/>
</dbReference>
<gene>
    <name evidence="4" type="primary">cheB</name>
    <name evidence="9" type="ORF">A1355_19630</name>
</gene>
<feature type="active site" evidence="4 5">
    <location>
        <position position="212"/>
    </location>
</feature>
<dbReference type="PANTHER" id="PTHR42872">
    <property type="entry name" value="PROTEIN-GLUTAMATE METHYLESTERASE/PROTEIN-GLUTAMINE GLUTAMINASE"/>
    <property type="match status" value="1"/>
</dbReference>
<dbReference type="RefSeq" id="WP_064025060.1">
    <property type="nucleotide sequence ID" value="NZ_LUUK01000038.1"/>
</dbReference>
<comment type="PTM">
    <text evidence="4">Phosphorylated by CheA. Phosphorylation of the N-terminal regulatory domain activates the methylesterase activity.</text>
</comment>
<evidence type="ECO:0000256" key="5">
    <source>
        <dbReference type="PROSITE-ProRule" id="PRU00050"/>
    </source>
</evidence>
<evidence type="ECO:0000313" key="9">
    <source>
        <dbReference type="EMBL" id="OAI25506.1"/>
    </source>
</evidence>
<comment type="similarity">
    <text evidence="4">Belongs to the CheB family.</text>
</comment>
<evidence type="ECO:0000256" key="6">
    <source>
        <dbReference type="PROSITE-ProRule" id="PRU00169"/>
    </source>
</evidence>
<dbReference type="EMBL" id="LUUK01000038">
    <property type="protein sequence ID" value="OAI25506.1"/>
    <property type="molecule type" value="Genomic_DNA"/>
</dbReference>
<dbReference type="SUPFAM" id="SSF52738">
    <property type="entry name" value="Methylesterase CheB, C-terminal domain"/>
    <property type="match status" value="1"/>
</dbReference>
<dbReference type="CDD" id="cd16432">
    <property type="entry name" value="CheB_Rec"/>
    <property type="match status" value="1"/>
</dbReference>
<dbReference type="InterPro" id="IPR011006">
    <property type="entry name" value="CheY-like_superfamily"/>
</dbReference>
<dbReference type="SUPFAM" id="SSF52172">
    <property type="entry name" value="CheY-like"/>
    <property type="match status" value="1"/>
</dbReference>
<dbReference type="Proteomes" id="UP000077628">
    <property type="component" value="Unassembled WGS sequence"/>
</dbReference>
<evidence type="ECO:0000256" key="2">
    <source>
        <dbReference type="ARBA" id="ARBA00022801"/>
    </source>
</evidence>
<evidence type="ECO:0000313" key="10">
    <source>
        <dbReference type="Proteomes" id="UP000077628"/>
    </source>
</evidence>
<dbReference type="EC" id="3.1.1.61" evidence="4"/>
<evidence type="ECO:0000256" key="1">
    <source>
        <dbReference type="ARBA" id="ARBA00022500"/>
    </source>
</evidence>
<keyword evidence="4" id="KW-0963">Cytoplasm</keyword>
<evidence type="ECO:0000259" key="8">
    <source>
        <dbReference type="PROSITE" id="PS50122"/>
    </source>
</evidence>
<evidence type="ECO:0000256" key="3">
    <source>
        <dbReference type="ARBA" id="ARBA00048267"/>
    </source>
</evidence>
<dbReference type="InterPro" id="IPR008248">
    <property type="entry name" value="CheB-like"/>
</dbReference>
<dbReference type="GO" id="GO:0005737">
    <property type="term" value="C:cytoplasm"/>
    <property type="evidence" value="ECO:0007669"/>
    <property type="project" value="UniProtKB-SubCell"/>
</dbReference>
<dbReference type="GO" id="GO:0000156">
    <property type="term" value="F:phosphorelay response regulator activity"/>
    <property type="evidence" value="ECO:0007669"/>
    <property type="project" value="InterPro"/>
</dbReference>
<keyword evidence="10" id="KW-1185">Reference proteome</keyword>
<evidence type="ECO:0000256" key="4">
    <source>
        <dbReference type="HAMAP-Rule" id="MF_00099"/>
    </source>
</evidence>
<feature type="active site" evidence="4 5">
    <location>
        <position position="308"/>
    </location>
</feature>
<comment type="function">
    <text evidence="4">Involved in chemotaxis. Part of a chemotaxis signal transduction system that modulates chemotaxis in response to various stimuli. Catalyzes the demethylation of specific methylglutamate residues introduced into the chemoreceptors (methyl-accepting chemotaxis proteins or MCP) by CheR. Also mediates the irreversible deamidation of specific glutamine residues to glutamic acid.</text>
</comment>
<protein>
    <recommendedName>
        <fullName evidence="4">Protein-glutamate methylesterase/protein-glutamine glutaminase</fullName>
        <ecNumber evidence="4">3.1.1.61</ecNumber>
        <ecNumber evidence="4">3.5.1.44</ecNumber>
    </recommendedName>
</protein>
<comment type="domain">
    <text evidence="4">Contains a C-terminal catalytic domain, and an N-terminal region which modulates catalytic activity.</text>
</comment>
<comment type="catalytic activity">
    <reaction evidence="4">
        <text>L-glutaminyl-[protein] + H2O = L-glutamyl-[protein] + NH4(+)</text>
        <dbReference type="Rhea" id="RHEA:16441"/>
        <dbReference type="Rhea" id="RHEA-COMP:10207"/>
        <dbReference type="Rhea" id="RHEA-COMP:10208"/>
        <dbReference type="ChEBI" id="CHEBI:15377"/>
        <dbReference type="ChEBI" id="CHEBI:28938"/>
        <dbReference type="ChEBI" id="CHEBI:29973"/>
        <dbReference type="ChEBI" id="CHEBI:30011"/>
        <dbReference type="EC" id="3.5.1.44"/>
    </reaction>
</comment>
<dbReference type="PIRSF" id="PIRSF000876">
    <property type="entry name" value="RR_chemtxs_CheB"/>
    <property type="match status" value="1"/>
</dbReference>
<dbReference type="InterPro" id="IPR000673">
    <property type="entry name" value="Sig_transdc_resp-reg_Me-estase"/>
</dbReference>
<dbReference type="PROSITE" id="PS50122">
    <property type="entry name" value="CHEB"/>
    <property type="match status" value="1"/>
</dbReference>
<feature type="active site" evidence="4 5">
    <location>
        <position position="185"/>
    </location>
</feature>
<dbReference type="CDD" id="cd17541">
    <property type="entry name" value="REC_CheB-like"/>
    <property type="match status" value="1"/>
</dbReference>
<reference evidence="10" key="1">
    <citation type="submission" date="2016-03" db="EMBL/GenBank/DDBJ databases">
        <authorList>
            <person name="Heylen K."/>
            <person name="De Vos P."/>
            <person name="Vekeman B."/>
        </authorList>
    </citation>
    <scope>NUCLEOTIDE SEQUENCE [LARGE SCALE GENOMIC DNA]</scope>
    <source>
        <strain evidence="10">R-45383</strain>
    </source>
</reference>